<dbReference type="PROSITE" id="PS51257">
    <property type="entry name" value="PROKAR_LIPOPROTEIN"/>
    <property type="match status" value="1"/>
</dbReference>
<proteinExistence type="predicted"/>
<evidence type="ECO:0000256" key="1">
    <source>
        <dbReference type="SAM" id="SignalP"/>
    </source>
</evidence>
<sequence length="81" mass="8965">MWKTLLLLVSQVILCGCVDVATTGAETEPKITTRTIDTGCQWTKAIYISKTDVLTDGTAEQIREHNETGARICGWKPRAKK</sequence>
<name>A0A5E4SL51_9BURK</name>
<dbReference type="AlphaFoldDB" id="A0A5E4SL51"/>
<feature type="signal peptide" evidence="1">
    <location>
        <begin position="1"/>
        <end position="21"/>
    </location>
</feature>
<evidence type="ECO:0000313" key="2">
    <source>
        <dbReference type="EMBL" id="VVD75018.1"/>
    </source>
</evidence>
<protein>
    <recommendedName>
        <fullName evidence="4">Lipoprotein</fullName>
    </recommendedName>
</protein>
<dbReference type="OrthoDB" id="8690302at2"/>
<dbReference type="Proteomes" id="UP000382577">
    <property type="component" value="Unassembled WGS sequence"/>
</dbReference>
<evidence type="ECO:0008006" key="4">
    <source>
        <dbReference type="Google" id="ProtNLM"/>
    </source>
</evidence>
<evidence type="ECO:0000313" key="3">
    <source>
        <dbReference type="Proteomes" id="UP000382577"/>
    </source>
</evidence>
<organism evidence="2 3">
    <name type="scientific">Pandoraea fibrosis</name>
    <dbReference type="NCBI Taxonomy" id="1891094"/>
    <lineage>
        <taxon>Bacteria</taxon>
        <taxon>Pseudomonadati</taxon>
        <taxon>Pseudomonadota</taxon>
        <taxon>Betaproteobacteria</taxon>
        <taxon>Burkholderiales</taxon>
        <taxon>Burkholderiaceae</taxon>
        <taxon>Pandoraea</taxon>
    </lineage>
</organism>
<feature type="chain" id="PRO_5022797176" description="Lipoprotein" evidence="1">
    <location>
        <begin position="22"/>
        <end position="81"/>
    </location>
</feature>
<keyword evidence="1" id="KW-0732">Signal</keyword>
<gene>
    <name evidence="2" type="ORF">PFI31113_00796</name>
</gene>
<accession>A0A5E4SL51</accession>
<reference evidence="2 3" key="1">
    <citation type="submission" date="2019-08" db="EMBL/GenBank/DDBJ databases">
        <authorList>
            <person name="Peeters C."/>
        </authorList>
    </citation>
    <scope>NUCLEOTIDE SEQUENCE [LARGE SCALE GENOMIC DNA]</scope>
    <source>
        <strain evidence="2 3">LMG 31113</strain>
    </source>
</reference>
<dbReference type="EMBL" id="CABPRW010000002">
    <property type="protein sequence ID" value="VVD75018.1"/>
    <property type="molecule type" value="Genomic_DNA"/>
</dbReference>